<evidence type="ECO:0000256" key="2">
    <source>
        <dbReference type="ARBA" id="ARBA00010617"/>
    </source>
</evidence>
<evidence type="ECO:0000313" key="11">
    <source>
        <dbReference type="EMBL" id="KAF7842854.1"/>
    </source>
</evidence>
<evidence type="ECO:0000256" key="5">
    <source>
        <dbReference type="ARBA" id="ARBA00023002"/>
    </source>
</evidence>
<dbReference type="InterPro" id="IPR017972">
    <property type="entry name" value="Cyt_P450_CS"/>
</dbReference>
<evidence type="ECO:0000256" key="1">
    <source>
        <dbReference type="ARBA" id="ARBA00001971"/>
    </source>
</evidence>
<evidence type="ECO:0000256" key="10">
    <source>
        <dbReference type="SAM" id="SignalP"/>
    </source>
</evidence>
<keyword evidence="5 9" id="KW-0560">Oxidoreductase</keyword>
<reference evidence="11" key="1">
    <citation type="submission" date="2020-09" db="EMBL/GenBank/DDBJ databases">
        <title>Genome-Enabled Discovery of Anthraquinone Biosynthesis in Senna tora.</title>
        <authorList>
            <person name="Kang S.-H."/>
            <person name="Pandey R.P."/>
            <person name="Lee C.-M."/>
            <person name="Sim J.-S."/>
            <person name="Jeong J.-T."/>
            <person name="Choi B.-S."/>
            <person name="Jung M."/>
            <person name="Ginzburg D."/>
            <person name="Zhao K."/>
            <person name="Won S.Y."/>
            <person name="Oh T.-J."/>
            <person name="Yu Y."/>
            <person name="Kim N.-H."/>
            <person name="Lee O.R."/>
            <person name="Lee T.-H."/>
            <person name="Bashyal P."/>
            <person name="Kim T.-S."/>
            <person name="Lee W.-H."/>
            <person name="Kawkins C."/>
            <person name="Kim C.-K."/>
            <person name="Kim J.S."/>
            <person name="Ahn B.O."/>
            <person name="Rhee S.Y."/>
            <person name="Sohng J.K."/>
        </authorList>
    </citation>
    <scope>NUCLEOTIDE SEQUENCE</scope>
    <source>
        <tissue evidence="11">Leaf</tissue>
    </source>
</reference>
<evidence type="ECO:0000313" key="12">
    <source>
        <dbReference type="Proteomes" id="UP000634136"/>
    </source>
</evidence>
<keyword evidence="12" id="KW-1185">Reference proteome</keyword>
<keyword evidence="6 8" id="KW-0408">Iron</keyword>
<proteinExistence type="inferred from homology"/>
<dbReference type="Gene3D" id="1.10.630.10">
    <property type="entry name" value="Cytochrome P450"/>
    <property type="match status" value="1"/>
</dbReference>
<comment type="caution">
    <text evidence="11">The sequence shown here is derived from an EMBL/GenBank/DDBJ whole genome shotgun (WGS) entry which is preliminary data.</text>
</comment>
<dbReference type="InterPro" id="IPR001128">
    <property type="entry name" value="Cyt_P450"/>
</dbReference>
<evidence type="ECO:0000256" key="9">
    <source>
        <dbReference type="RuleBase" id="RU000461"/>
    </source>
</evidence>
<dbReference type="InterPro" id="IPR002401">
    <property type="entry name" value="Cyt_P450_E_grp-I"/>
</dbReference>
<dbReference type="GO" id="GO:0006629">
    <property type="term" value="P:lipid metabolic process"/>
    <property type="evidence" value="ECO:0007669"/>
    <property type="project" value="UniProtKB-ARBA"/>
</dbReference>
<name>A0A834XEE0_9FABA</name>
<evidence type="ECO:0000256" key="3">
    <source>
        <dbReference type="ARBA" id="ARBA00022617"/>
    </source>
</evidence>
<keyword evidence="7 9" id="KW-0503">Monooxygenase</keyword>
<dbReference type="Proteomes" id="UP000634136">
    <property type="component" value="Unassembled WGS sequence"/>
</dbReference>
<dbReference type="PRINTS" id="PR00385">
    <property type="entry name" value="P450"/>
</dbReference>
<accession>A0A834XEE0</accession>
<dbReference type="SUPFAM" id="SSF48264">
    <property type="entry name" value="Cytochrome P450"/>
    <property type="match status" value="1"/>
</dbReference>
<dbReference type="PROSITE" id="PS00086">
    <property type="entry name" value="CYTOCHROME_P450"/>
    <property type="match status" value="1"/>
</dbReference>
<dbReference type="Pfam" id="PF00067">
    <property type="entry name" value="p450"/>
    <property type="match status" value="1"/>
</dbReference>
<comment type="cofactor">
    <cofactor evidence="1 8">
        <name>heme</name>
        <dbReference type="ChEBI" id="CHEBI:30413"/>
    </cofactor>
</comment>
<feature type="chain" id="PRO_5032711803" evidence="10">
    <location>
        <begin position="25"/>
        <end position="503"/>
    </location>
</feature>
<feature type="binding site" description="axial binding residue" evidence="8">
    <location>
        <position position="434"/>
    </location>
    <ligand>
        <name>heme</name>
        <dbReference type="ChEBI" id="CHEBI:30413"/>
    </ligand>
    <ligandPart>
        <name>Fe</name>
        <dbReference type="ChEBI" id="CHEBI:18248"/>
    </ligandPart>
</feature>
<evidence type="ECO:0000256" key="8">
    <source>
        <dbReference type="PIRSR" id="PIRSR602401-1"/>
    </source>
</evidence>
<protein>
    <submittedName>
        <fullName evidence="11">Alkane hydroxylase MAH1-like</fullName>
    </submittedName>
</protein>
<dbReference type="CDD" id="cd11064">
    <property type="entry name" value="CYP86A"/>
    <property type="match status" value="1"/>
</dbReference>
<dbReference type="AlphaFoldDB" id="A0A834XEE0"/>
<dbReference type="GO" id="GO:0004497">
    <property type="term" value="F:monooxygenase activity"/>
    <property type="evidence" value="ECO:0007669"/>
    <property type="project" value="UniProtKB-KW"/>
</dbReference>
<gene>
    <name evidence="11" type="ORF">G2W53_005152</name>
</gene>
<evidence type="ECO:0000256" key="4">
    <source>
        <dbReference type="ARBA" id="ARBA00022723"/>
    </source>
</evidence>
<dbReference type="GO" id="GO:0020037">
    <property type="term" value="F:heme binding"/>
    <property type="evidence" value="ECO:0007669"/>
    <property type="project" value="InterPro"/>
</dbReference>
<dbReference type="EMBL" id="JAAIUW010000002">
    <property type="protein sequence ID" value="KAF7842854.1"/>
    <property type="molecule type" value="Genomic_DNA"/>
</dbReference>
<evidence type="ECO:0000256" key="7">
    <source>
        <dbReference type="ARBA" id="ARBA00023033"/>
    </source>
</evidence>
<dbReference type="OrthoDB" id="1470350at2759"/>
<keyword evidence="4 8" id="KW-0479">Metal-binding</keyword>
<dbReference type="GO" id="GO:0016705">
    <property type="term" value="F:oxidoreductase activity, acting on paired donors, with incorporation or reduction of molecular oxygen"/>
    <property type="evidence" value="ECO:0007669"/>
    <property type="project" value="InterPro"/>
</dbReference>
<keyword evidence="10" id="KW-0732">Signal</keyword>
<sequence>MMLSYTQIFAALAIFLFLYHHGSRRCKDPIVKDWPIVGMLPQLLFNLWHIHDYVTPLLTNASRTTNFKGPWFSRMNYLVIADPMNIHYTMSKNFGNYIKGPEFREIFEPFGEGVLTMDSEVWRYSRELLHSVFKSRRFERFMEKTVRNKLDACLLPLLDEVERQGVEVDLQEVFNRFNFDNISSIVLGFDPKSLAFDFPNVTCEKAFNEAEEFIFYRHIVPRPIWKFQKWLGVGPEKKMAEASATFDKFLRESIASNRGRAWDDRNNDQCDLITLLMRHEEGKDRANDKFLRDTASSLFIAGKDTITSALTWLFWLVATHPYVEAKILQEMKTKDNNNNNNVYLHGAICEALRLYPPIPFERKQALNDDVLPSGHEVKGNTTILFSFYTMGRDEDIWGKDCLEFKPERWISESGHIIHVPSYKFICFNAGPRNCLGKNFTFVQLKMVANAIFDRYHIQVVEDHHVSTAHSIVLLMKHGLKAHVFFSKPLNGLNHIAISTWGPK</sequence>
<dbReference type="PANTHER" id="PTHR24296">
    <property type="entry name" value="CYTOCHROME P450"/>
    <property type="match status" value="1"/>
</dbReference>
<keyword evidence="3 8" id="KW-0349">Heme</keyword>
<comment type="similarity">
    <text evidence="2 9">Belongs to the cytochrome P450 family.</text>
</comment>
<feature type="signal peptide" evidence="10">
    <location>
        <begin position="1"/>
        <end position="24"/>
    </location>
</feature>
<dbReference type="InterPro" id="IPR036396">
    <property type="entry name" value="Cyt_P450_sf"/>
</dbReference>
<dbReference type="GO" id="GO:0005506">
    <property type="term" value="F:iron ion binding"/>
    <property type="evidence" value="ECO:0007669"/>
    <property type="project" value="InterPro"/>
</dbReference>
<evidence type="ECO:0000256" key="6">
    <source>
        <dbReference type="ARBA" id="ARBA00023004"/>
    </source>
</evidence>
<organism evidence="11 12">
    <name type="scientific">Senna tora</name>
    <dbReference type="NCBI Taxonomy" id="362788"/>
    <lineage>
        <taxon>Eukaryota</taxon>
        <taxon>Viridiplantae</taxon>
        <taxon>Streptophyta</taxon>
        <taxon>Embryophyta</taxon>
        <taxon>Tracheophyta</taxon>
        <taxon>Spermatophyta</taxon>
        <taxon>Magnoliopsida</taxon>
        <taxon>eudicotyledons</taxon>
        <taxon>Gunneridae</taxon>
        <taxon>Pentapetalae</taxon>
        <taxon>rosids</taxon>
        <taxon>fabids</taxon>
        <taxon>Fabales</taxon>
        <taxon>Fabaceae</taxon>
        <taxon>Caesalpinioideae</taxon>
        <taxon>Cassia clade</taxon>
        <taxon>Senna</taxon>
    </lineage>
</organism>
<dbReference type="PRINTS" id="PR00463">
    <property type="entry name" value="EP450I"/>
</dbReference>